<gene>
    <name evidence="2" type="ORF">CJD36_004405</name>
</gene>
<dbReference type="PROSITE" id="PS50943">
    <property type="entry name" value="HTH_CROC1"/>
    <property type="match status" value="1"/>
</dbReference>
<dbReference type="SMART" id="SM00530">
    <property type="entry name" value="HTH_XRE"/>
    <property type="match status" value="1"/>
</dbReference>
<comment type="caution">
    <text evidence="2">The sequence shown here is derived from an EMBL/GenBank/DDBJ whole genome shotgun (WGS) entry which is preliminary data.</text>
</comment>
<name>A0A2S7T1A5_9BACT</name>
<accession>A0A2S7T1A5</accession>
<sequence length="77" mass="8895">MVSEIDQYVIDKVRMLRQERGFSQSQLAFEMDMSTGFIAMIESGKYDKKYNISHLNKLAIILQCSPQILLPDKPLTQ</sequence>
<dbReference type="RefSeq" id="WP_105037876.1">
    <property type="nucleotide sequence ID" value="NZ_PPSL01000001.1"/>
</dbReference>
<dbReference type="InterPro" id="IPR001387">
    <property type="entry name" value="Cro/C1-type_HTH"/>
</dbReference>
<dbReference type="CDD" id="cd00093">
    <property type="entry name" value="HTH_XRE"/>
    <property type="match status" value="1"/>
</dbReference>
<dbReference type="InterPro" id="IPR010982">
    <property type="entry name" value="Lambda_DNA-bd_dom_sf"/>
</dbReference>
<dbReference type="Pfam" id="PF01381">
    <property type="entry name" value="HTH_3"/>
    <property type="match status" value="1"/>
</dbReference>
<proteinExistence type="predicted"/>
<dbReference type="Proteomes" id="UP000239872">
    <property type="component" value="Unassembled WGS sequence"/>
</dbReference>
<evidence type="ECO:0000313" key="3">
    <source>
        <dbReference type="Proteomes" id="UP000239872"/>
    </source>
</evidence>
<dbReference type="OrthoDB" id="1098513at2"/>
<reference evidence="2 3" key="1">
    <citation type="submission" date="2018-01" db="EMBL/GenBank/DDBJ databases">
        <title>A novel member of the phylum Bacteroidetes isolated from glacier ice.</title>
        <authorList>
            <person name="Liu Q."/>
            <person name="Xin Y.-H."/>
        </authorList>
    </citation>
    <scope>NUCLEOTIDE SEQUENCE [LARGE SCALE GENOMIC DNA]</scope>
    <source>
        <strain evidence="2 3">RB1R16</strain>
    </source>
</reference>
<protein>
    <submittedName>
        <fullName evidence="2">Transcriptional regulator</fullName>
    </submittedName>
</protein>
<dbReference type="GO" id="GO:0003677">
    <property type="term" value="F:DNA binding"/>
    <property type="evidence" value="ECO:0007669"/>
    <property type="project" value="InterPro"/>
</dbReference>
<dbReference type="SUPFAM" id="SSF47413">
    <property type="entry name" value="lambda repressor-like DNA-binding domains"/>
    <property type="match status" value="1"/>
</dbReference>
<feature type="domain" description="HTH cro/C1-type" evidence="1">
    <location>
        <begin position="13"/>
        <end position="69"/>
    </location>
</feature>
<dbReference type="EMBL" id="PPSL01000001">
    <property type="protein sequence ID" value="PQJ12992.1"/>
    <property type="molecule type" value="Genomic_DNA"/>
</dbReference>
<keyword evidence="3" id="KW-1185">Reference proteome</keyword>
<evidence type="ECO:0000259" key="1">
    <source>
        <dbReference type="PROSITE" id="PS50943"/>
    </source>
</evidence>
<dbReference type="Gene3D" id="1.10.260.40">
    <property type="entry name" value="lambda repressor-like DNA-binding domains"/>
    <property type="match status" value="1"/>
</dbReference>
<dbReference type="AlphaFoldDB" id="A0A2S7T1A5"/>
<organism evidence="2 3">
    <name type="scientific">Flavipsychrobacter stenotrophus</name>
    <dbReference type="NCBI Taxonomy" id="2077091"/>
    <lineage>
        <taxon>Bacteria</taxon>
        <taxon>Pseudomonadati</taxon>
        <taxon>Bacteroidota</taxon>
        <taxon>Chitinophagia</taxon>
        <taxon>Chitinophagales</taxon>
        <taxon>Chitinophagaceae</taxon>
        <taxon>Flavipsychrobacter</taxon>
    </lineage>
</organism>
<evidence type="ECO:0000313" key="2">
    <source>
        <dbReference type="EMBL" id="PQJ12992.1"/>
    </source>
</evidence>